<accession>A0ABW1TY98</accession>
<dbReference type="PROSITE" id="PS50801">
    <property type="entry name" value="STAS"/>
    <property type="match status" value="1"/>
</dbReference>
<evidence type="ECO:0000313" key="2">
    <source>
        <dbReference type="EMBL" id="MFC6282609.1"/>
    </source>
</evidence>
<protein>
    <submittedName>
        <fullName evidence="2">Lipid asymmetry maintenance protein MlaB</fullName>
    </submittedName>
</protein>
<proteinExistence type="predicted"/>
<sequence length="89" mass="9215">MLTLPSILTHAVAADFARGLKPLVLSQAAEVVADASTLQEFDSSALAVLLACRREALVAGKAFSVRGLPARLRQLAGLYGVAELIPATA</sequence>
<comment type="caution">
    <text evidence="2">The sequence shown here is derived from an EMBL/GenBank/DDBJ whole genome shotgun (WGS) entry which is preliminary data.</text>
</comment>
<evidence type="ECO:0000313" key="3">
    <source>
        <dbReference type="Proteomes" id="UP001596270"/>
    </source>
</evidence>
<dbReference type="Proteomes" id="UP001596270">
    <property type="component" value="Unassembled WGS sequence"/>
</dbReference>
<keyword evidence="3" id="KW-1185">Reference proteome</keyword>
<dbReference type="EMBL" id="JBHSRS010000079">
    <property type="protein sequence ID" value="MFC6282609.1"/>
    <property type="molecule type" value="Genomic_DNA"/>
</dbReference>
<dbReference type="RefSeq" id="WP_371439486.1">
    <property type="nucleotide sequence ID" value="NZ_JBHSRS010000079.1"/>
</dbReference>
<dbReference type="Pfam" id="PF13466">
    <property type="entry name" value="STAS_2"/>
    <property type="match status" value="1"/>
</dbReference>
<dbReference type="InterPro" id="IPR036513">
    <property type="entry name" value="STAS_dom_sf"/>
</dbReference>
<gene>
    <name evidence="2" type="ORF">ACFQND_15395</name>
</gene>
<dbReference type="CDD" id="cd07043">
    <property type="entry name" value="STAS_anti-anti-sigma_factors"/>
    <property type="match status" value="1"/>
</dbReference>
<name>A0ABW1TY98_9BURK</name>
<dbReference type="InterPro" id="IPR058548">
    <property type="entry name" value="MlaB-like_STAS"/>
</dbReference>
<dbReference type="Gene3D" id="3.30.750.24">
    <property type="entry name" value="STAS domain"/>
    <property type="match status" value="1"/>
</dbReference>
<reference evidence="3" key="1">
    <citation type="journal article" date="2019" name="Int. J. Syst. Evol. Microbiol.">
        <title>The Global Catalogue of Microorganisms (GCM) 10K type strain sequencing project: providing services to taxonomists for standard genome sequencing and annotation.</title>
        <authorList>
            <consortium name="The Broad Institute Genomics Platform"/>
            <consortium name="The Broad Institute Genome Sequencing Center for Infectious Disease"/>
            <person name="Wu L."/>
            <person name="Ma J."/>
        </authorList>
    </citation>
    <scope>NUCLEOTIDE SEQUENCE [LARGE SCALE GENOMIC DNA]</scope>
    <source>
        <strain evidence="3">CCUG 39402</strain>
    </source>
</reference>
<dbReference type="InterPro" id="IPR002645">
    <property type="entry name" value="STAS_dom"/>
</dbReference>
<feature type="domain" description="STAS" evidence="1">
    <location>
        <begin position="1"/>
        <end position="89"/>
    </location>
</feature>
<evidence type="ECO:0000259" key="1">
    <source>
        <dbReference type="PROSITE" id="PS50801"/>
    </source>
</evidence>
<dbReference type="SUPFAM" id="SSF52091">
    <property type="entry name" value="SpoIIaa-like"/>
    <property type="match status" value="1"/>
</dbReference>
<organism evidence="2 3">
    <name type="scientific">Polaromonas aquatica</name>
    <dbReference type="NCBI Taxonomy" id="332657"/>
    <lineage>
        <taxon>Bacteria</taxon>
        <taxon>Pseudomonadati</taxon>
        <taxon>Pseudomonadota</taxon>
        <taxon>Betaproteobacteria</taxon>
        <taxon>Burkholderiales</taxon>
        <taxon>Comamonadaceae</taxon>
        <taxon>Polaromonas</taxon>
    </lineage>
</organism>